<keyword evidence="1" id="KW-0732">Signal</keyword>
<sequence length="95" mass="10852">MLASVVIMMLLLSQTVLGAPTRDDDRSASTRGQKYDAWSQRNLWLLKNADLLSRIRRTHHIDAGFLSRHNAYEDYMKAIAAQRHASNPYGPGRRK</sequence>
<evidence type="ECO:0000313" key="2">
    <source>
        <dbReference type="EMBL" id="KAK3788241.1"/>
    </source>
</evidence>
<dbReference type="AlphaFoldDB" id="A0AAE1AJ84"/>
<organism evidence="2 3">
    <name type="scientific">Elysia crispata</name>
    <name type="common">lettuce slug</name>
    <dbReference type="NCBI Taxonomy" id="231223"/>
    <lineage>
        <taxon>Eukaryota</taxon>
        <taxon>Metazoa</taxon>
        <taxon>Spiralia</taxon>
        <taxon>Lophotrochozoa</taxon>
        <taxon>Mollusca</taxon>
        <taxon>Gastropoda</taxon>
        <taxon>Heterobranchia</taxon>
        <taxon>Euthyneura</taxon>
        <taxon>Panpulmonata</taxon>
        <taxon>Sacoglossa</taxon>
        <taxon>Placobranchoidea</taxon>
        <taxon>Plakobranchidae</taxon>
        <taxon>Elysia</taxon>
    </lineage>
</organism>
<feature type="chain" id="PRO_5042280832" evidence="1">
    <location>
        <begin position="19"/>
        <end position="95"/>
    </location>
</feature>
<dbReference type="EMBL" id="JAWDGP010001775">
    <property type="protein sequence ID" value="KAK3788241.1"/>
    <property type="molecule type" value="Genomic_DNA"/>
</dbReference>
<gene>
    <name evidence="2" type="ORF">RRG08_029037</name>
</gene>
<protein>
    <submittedName>
        <fullName evidence="2">Uncharacterized protein</fullName>
    </submittedName>
</protein>
<evidence type="ECO:0000256" key="1">
    <source>
        <dbReference type="SAM" id="SignalP"/>
    </source>
</evidence>
<accession>A0AAE1AJ84</accession>
<evidence type="ECO:0000313" key="3">
    <source>
        <dbReference type="Proteomes" id="UP001283361"/>
    </source>
</evidence>
<keyword evidence="3" id="KW-1185">Reference proteome</keyword>
<dbReference type="Proteomes" id="UP001283361">
    <property type="component" value="Unassembled WGS sequence"/>
</dbReference>
<reference evidence="2" key="1">
    <citation type="journal article" date="2023" name="G3 (Bethesda)">
        <title>A reference genome for the long-term kleptoplast-retaining sea slug Elysia crispata morphotype clarki.</title>
        <authorList>
            <person name="Eastman K.E."/>
            <person name="Pendleton A.L."/>
            <person name="Shaikh M.A."/>
            <person name="Suttiyut T."/>
            <person name="Ogas R."/>
            <person name="Tomko P."/>
            <person name="Gavelis G."/>
            <person name="Widhalm J.R."/>
            <person name="Wisecaver J.H."/>
        </authorList>
    </citation>
    <scope>NUCLEOTIDE SEQUENCE</scope>
    <source>
        <strain evidence="2">ECLA1</strain>
    </source>
</reference>
<proteinExistence type="predicted"/>
<comment type="caution">
    <text evidence="2">The sequence shown here is derived from an EMBL/GenBank/DDBJ whole genome shotgun (WGS) entry which is preliminary data.</text>
</comment>
<feature type="signal peptide" evidence="1">
    <location>
        <begin position="1"/>
        <end position="18"/>
    </location>
</feature>
<name>A0AAE1AJ84_9GAST</name>